<evidence type="ECO:0000313" key="2">
    <source>
        <dbReference type="Proteomes" id="UP000593765"/>
    </source>
</evidence>
<accession>A0A7M2WVG3</accession>
<dbReference type="EMBL" id="CP063458">
    <property type="protein sequence ID" value="QOV89475.1"/>
    <property type="molecule type" value="Genomic_DNA"/>
</dbReference>
<dbReference type="RefSeq" id="WP_206292516.1">
    <property type="nucleotide sequence ID" value="NZ_CP063458.1"/>
</dbReference>
<evidence type="ECO:0000313" key="1">
    <source>
        <dbReference type="EMBL" id="QOV89475.1"/>
    </source>
</evidence>
<name>A0A7M2WVG3_9BACT</name>
<dbReference type="KEGG" id="hbs:IPV69_25305"/>
<keyword evidence="2" id="KW-1185">Reference proteome</keyword>
<gene>
    <name evidence="1" type="ORF">IPV69_25305</name>
</gene>
<protein>
    <submittedName>
        <fullName evidence="1">Uncharacterized protein</fullName>
    </submittedName>
</protein>
<dbReference type="AlphaFoldDB" id="A0A7M2WVG3"/>
<sequence>MRSFLARSSPVSEVQQQIIEFWSALEDLDTGQTSREVLYRIRDNVTDALTLDVPDIATALSETSKAMCLIGGIIEHE</sequence>
<organism evidence="1 2">
    <name type="scientific">Humisphaera borealis</name>
    <dbReference type="NCBI Taxonomy" id="2807512"/>
    <lineage>
        <taxon>Bacteria</taxon>
        <taxon>Pseudomonadati</taxon>
        <taxon>Planctomycetota</taxon>
        <taxon>Phycisphaerae</taxon>
        <taxon>Tepidisphaerales</taxon>
        <taxon>Tepidisphaeraceae</taxon>
        <taxon>Humisphaera</taxon>
    </lineage>
</organism>
<reference evidence="1 2" key="1">
    <citation type="submission" date="2020-10" db="EMBL/GenBank/DDBJ databases">
        <title>Wide distribution of Phycisphaera-like planctomycetes from WD2101 soil group in peatlands and genome analysis of the first cultivated representative.</title>
        <authorList>
            <person name="Dedysh S.N."/>
            <person name="Beletsky A.V."/>
            <person name="Ivanova A."/>
            <person name="Kulichevskaya I.S."/>
            <person name="Suzina N.E."/>
            <person name="Philippov D.A."/>
            <person name="Rakitin A.L."/>
            <person name="Mardanov A.V."/>
            <person name="Ravin N.V."/>
        </authorList>
    </citation>
    <scope>NUCLEOTIDE SEQUENCE [LARGE SCALE GENOMIC DNA]</scope>
    <source>
        <strain evidence="1 2">M1803</strain>
    </source>
</reference>
<dbReference type="Proteomes" id="UP000593765">
    <property type="component" value="Chromosome"/>
</dbReference>
<proteinExistence type="predicted"/>